<dbReference type="InterPro" id="IPR003352">
    <property type="entry name" value="PTS_EIIC"/>
</dbReference>
<evidence type="ECO:0000256" key="2">
    <source>
        <dbReference type="ARBA" id="ARBA00022448"/>
    </source>
</evidence>
<feature type="transmembrane region" description="Helical" evidence="9">
    <location>
        <begin position="33"/>
        <end position="54"/>
    </location>
</feature>
<organism evidence="11 12">
    <name type="scientific">Streptacidiphilus fuscans</name>
    <dbReference type="NCBI Taxonomy" id="2789292"/>
    <lineage>
        <taxon>Bacteria</taxon>
        <taxon>Bacillati</taxon>
        <taxon>Actinomycetota</taxon>
        <taxon>Actinomycetes</taxon>
        <taxon>Kitasatosporales</taxon>
        <taxon>Streptomycetaceae</taxon>
        <taxon>Streptacidiphilus</taxon>
    </lineage>
</organism>
<evidence type="ECO:0000313" key="12">
    <source>
        <dbReference type="Proteomes" id="UP000657385"/>
    </source>
</evidence>
<dbReference type="GO" id="GO:0009401">
    <property type="term" value="P:phosphoenolpyruvate-dependent sugar phosphotransferase system"/>
    <property type="evidence" value="ECO:0007669"/>
    <property type="project" value="UniProtKB-KW"/>
</dbReference>
<evidence type="ECO:0000256" key="1">
    <source>
        <dbReference type="ARBA" id="ARBA00004651"/>
    </source>
</evidence>
<feature type="transmembrane region" description="Helical" evidence="9">
    <location>
        <begin position="375"/>
        <end position="396"/>
    </location>
</feature>
<evidence type="ECO:0000256" key="3">
    <source>
        <dbReference type="ARBA" id="ARBA00022475"/>
    </source>
</evidence>
<evidence type="ECO:0000256" key="8">
    <source>
        <dbReference type="ARBA" id="ARBA00023136"/>
    </source>
</evidence>
<keyword evidence="6 9" id="KW-0812">Transmembrane</keyword>
<keyword evidence="7 9" id="KW-1133">Transmembrane helix</keyword>
<dbReference type="AlphaFoldDB" id="A0A931B987"/>
<keyword evidence="2" id="KW-0813">Transport</keyword>
<evidence type="ECO:0000256" key="7">
    <source>
        <dbReference type="ARBA" id="ARBA00022989"/>
    </source>
</evidence>
<evidence type="ECO:0000259" key="10">
    <source>
        <dbReference type="PROSITE" id="PS51103"/>
    </source>
</evidence>
<dbReference type="EMBL" id="JADPRT010000016">
    <property type="protein sequence ID" value="MBF9072431.1"/>
    <property type="molecule type" value="Genomic_DNA"/>
</dbReference>
<dbReference type="InterPro" id="IPR013013">
    <property type="entry name" value="PTS_EIIC_1"/>
</dbReference>
<reference evidence="11" key="1">
    <citation type="submission" date="2020-11" db="EMBL/GenBank/DDBJ databases">
        <title>Isolation and identification of active actinomycetes.</title>
        <authorList>
            <person name="Yu B."/>
        </authorList>
    </citation>
    <scope>NUCLEOTIDE SEQUENCE</scope>
    <source>
        <strain evidence="11">NEAU-YB345</strain>
    </source>
</reference>
<keyword evidence="12" id="KW-1185">Reference proteome</keyword>
<accession>A0A931B987</accession>
<feature type="transmembrane region" description="Helical" evidence="9">
    <location>
        <begin position="173"/>
        <end position="193"/>
    </location>
</feature>
<dbReference type="Pfam" id="PF02378">
    <property type="entry name" value="PTS_EIIC"/>
    <property type="match status" value="1"/>
</dbReference>
<feature type="transmembrane region" description="Helical" evidence="9">
    <location>
        <begin position="74"/>
        <end position="94"/>
    </location>
</feature>
<keyword evidence="5" id="KW-0598">Phosphotransferase system</keyword>
<proteinExistence type="predicted"/>
<feature type="transmembrane region" description="Helical" evidence="9">
    <location>
        <begin position="329"/>
        <end position="355"/>
    </location>
</feature>
<dbReference type="Proteomes" id="UP000657385">
    <property type="component" value="Unassembled WGS sequence"/>
</dbReference>
<dbReference type="GO" id="GO:0015764">
    <property type="term" value="P:N-acetylglucosamine transport"/>
    <property type="evidence" value="ECO:0007669"/>
    <property type="project" value="TreeGrafter"/>
</dbReference>
<dbReference type="PANTHER" id="PTHR30009">
    <property type="entry name" value="CYTOCHROME C-TYPE SYNTHESIS PROTEIN AND PTS TRANSMEMBRANE COMPONENT"/>
    <property type="match status" value="1"/>
</dbReference>
<evidence type="ECO:0000256" key="9">
    <source>
        <dbReference type="SAM" id="Phobius"/>
    </source>
</evidence>
<dbReference type="InterPro" id="IPR050429">
    <property type="entry name" value="PTS_Glucose_EIICBA"/>
</dbReference>
<comment type="subcellular location">
    <subcellularLocation>
        <location evidence="1">Cell membrane</location>
        <topology evidence="1">Multi-pass membrane protein</topology>
    </subcellularLocation>
</comment>
<name>A0A931B987_9ACTN</name>
<feature type="transmembrane region" description="Helical" evidence="9">
    <location>
        <begin position="135"/>
        <end position="153"/>
    </location>
</feature>
<evidence type="ECO:0000313" key="11">
    <source>
        <dbReference type="EMBL" id="MBF9072431.1"/>
    </source>
</evidence>
<protein>
    <submittedName>
        <fullName evidence="11">PTS transporter subunit EIIC</fullName>
    </submittedName>
</protein>
<sequence length="421" mass="44385">MSATTDAGTVAPAKKRGSGLFAGLQKVGRSLQLPVAVLPAAGLLMSIGNLIGAYGHGAFWTKTSAVFSGAGGGILDAKIGLPLLFCIGVAIGFAKKADGSTALAAVAGFLVYHSTLAAFPASGTVTAANPTGTPQNPGVLGGILIGLVTAVVWQRYHRTRLVDWLGFFNGRRLVPILMAFIGTAFGIVFGLAWQPVGDALNSFSTWLIGLGALGAGIFGVANRLLVPIGMHQFVNTFVWFQAGSYTHGGTTYQGDLTRFFHGDPTAGQFMGGFFPIMMFGLPAAALAIAHTARPERRKAVMGMMISVALTSFVTGVTEPIEFAFMFLAPALYVIHALLTGLSMAVTWALGVHAGFNFSGGLIDYVANYHMDQKPWLIIPIGLCFAVVYYVVFRVAIVKFNIKTPGRETDEELAELEDLTKA</sequence>
<dbReference type="GO" id="GO:0008982">
    <property type="term" value="F:protein-N(PI)-phosphohistidine-sugar phosphotransferase activity"/>
    <property type="evidence" value="ECO:0007669"/>
    <property type="project" value="InterPro"/>
</dbReference>
<evidence type="ECO:0000256" key="6">
    <source>
        <dbReference type="ARBA" id="ARBA00022692"/>
    </source>
</evidence>
<dbReference type="GO" id="GO:0005886">
    <property type="term" value="C:plasma membrane"/>
    <property type="evidence" value="ECO:0007669"/>
    <property type="project" value="UniProtKB-SubCell"/>
</dbReference>
<keyword evidence="3" id="KW-1003">Cell membrane</keyword>
<feature type="transmembrane region" description="Helical" evidence="9">
    <location>
        <begin position="273"/>
        <end position="293"/>
    </location>
</feature>
<dbReference type="GO" id="GO:0090563">
    <property type="term" value="F:protein-phosphocysteine-sugar phosphotransferase activity"/>
    <property type="evidence" value="ECO:0007669"/>
    <property type="project" value="TreeGrafter"/>
</dbReference>
<feature type="transmembrane region" description="Helical" evidence="9">
    <location>
        <begin position="299"/>
        <end position="317"/>
    </location>
</feature>
<feature type="transmembrane region" description="Helical" evidence="9">
    <location>
        <begin position="101"/>
        <end position="123"/>
    </location>
</feature>
<comment type="caution">
    <text evidence="11">The sequence shown here is derived from an EMBL/GenBank/DDBJ whole genome shotgun (WGS) entry which is preliminary data.</text>
</comment>
<feature type="domain" description="PTS EIIC type-1" evidence="10">
    <location>
        <begin position="18"/>
        <end position="408"/>
    </location>
</feature>
<evidence type="ECO:0000256" key="5">
    <source>
        <dbReference type="ARBA" id="ARBA00022683"/>
    </source>
</evidence>
<keyword evidence="4" id="KW-0762">Sugar transport</keyword>
<keyword evidence="8 9" id="KW-0472">Membrane</keyword>
<evidence type="ECO:0000256" key="4">
    <source>
        <dbReference type="ARBA" id="ARBA00022597"/>
    </source>
</evidence>
<gene>
    <name evidence="11" type="ORF">I2501_30850</name>
</gene>
<dbReference type="RefSeq" id="WP_196197594.1">
    <property type="nucleotide sequence ID" value="NZ_JADPRT010000016.1"/>
</dbReference>
<dbReference type="PROSITE" id="PS51103">
    <property type="entry name" value="PTS_EIIC_TYPE_1"/>
    <property type="match status" value="1"/>
</dbReference>
<feature type="transmembrane region" description="Helical" evidence="9">
    <location>
        <begin position="205"/>
        <end position="226"/>
    </location>
</feature>
<dbReference type="PANTHER" id="PTHR30009:SF4">
    <property type="entry name" value="PTS SYSTEM N-ACETYLGLUCOSAMINE-SPECIFIC EIICBA COMPONENT"/>
    <property type="match status" value="1"/>
</dbReference>